<evidence type="ECO:0000256" key="3">
    <source>
        <dbReference type="ARBA" id="ARBA00023163"/>
    </source>
</evidence>
<name>A0A6B3TML8_9BACI</name>
<dbReference type="AlphaFoldDB" id="A0A6B3TML8"/>
<dbReference type="Gene3D" id="1.10.10.10">
    <property type="entry name" value="Winged helix-like DNA-binding domain superfamily/Winged helix DNA-binding domain"/>
    <property type="match status" value="1"/>
</dbReference>
<dbReference type="GO" id="GO:0003700">
    <property type="term" value="F:DNA-binding transcription factor activity"/>
    <property type="evidence" value="ECO:0007669"/>
    <property type="project" value="InterPro"/>
</dbReference>
<keyword evidence="1" id="KW-0805">Transcription regulation</keyword>
<dbReference type="PANTHER" id="PTHR42756">
    <property type="entry name" value="TRANSCRIPTIONAL REGULATOR, MARR"/>
    <property type="match status" value="1"/>
</dbReference>
<keyword evidence="2" id="KW-0238">DNA-binding</keyword>
<dbReference type="PROSITE" id="PS50995">
    <property type="entry name" value="HTH_MARR_2"/>
    <property type="match status" value="1"/>
</dbReference>
<evidence type="ECO:0000259" key="4">
    <source>
        <dbReference type="PROSITE" id="PS50995"/>
    </source>
</evidence>
<dbReference type="GO" id="GO:0003677">
    <property type="term" value="F:DNA binding"/>
    <property type="evidence" value="ECO:0007669"/>
    <property type="project" value="UniProtKB-KW"/>
</dbReference>
<evidence type="ECO:0000313" key="5">
    <source>
        <dbReference type="EMBL" id="NEX78143.1"/>
    </source>
</evidence>
<dbReference type="RefSeq" id="WP_163250649.1">
    <property type="nucleotide sequence ID" value="NZ_JAAIUV010000004.1"/>
</dbReference>
<evidence type="ECO:0000256" key="1">
    <source>
        <dbReference type="ARBA" id="ARBA00023015"/>
    </source>
</evidence>
<reference evidence="5" key="1">
    <citation type="submission" date="2020-02" db="EMBL/GenBank/DDBJ databases">
        <title>Bacillus sedimentmangrovi sp. nov., isolated from sediment of the mangrove ecosystem.</title>
        <authorList>
            <person name="Liu G."/>
        </authorList>
    </citation>
    <scope>NUCLEOTIDE SEQUENCE [LARGE SCALE GENOMIC DNA]</scope>
    <source>
        <strain evidence="5">SgZ-7</strain>
    </source>
</reference>
<feature type="domain" description="HTH marR-type" evidence="4">
    <location>
        <begin position="1"/>
        <end position="141"/>
    </location>
</feature>
<protein>
    <submittedName>
        <fullName evidence="5">MarR family transcriptional regulator</fullName>
    </submittedName>
</protein>
<dbReference type="Pfam" id="PF01047">
    <property type="entry name" value="MarR"/>
    <property type="match status" value="1"/>
</dbReference>
<dbReference type="InterPro" id="IPR036390">
    <property type="entry name" value="WH_DNA-bd_sf"/>
</dbReference>
<dbReference type="SUPFAM" id="SSF46785">
    <property type="entry name" value="Winged helix' DNA-binding domain"/>
    <property type="match status" value="1"/>
</dbReference>
<organism evidence="5 6">
    <name type="scientific">Neobacillus thermocopriae</name>
    <dbReference type="NCBI Taxonomy" id="1215031"/>
    <lineage>
        <taxon>Bacteria</taxon>
        <taxon>Bacillati</taxon>
        <taxon>Bacillota</taxon>
        <taxon>Bacilli</taxon>
        <taxon>Bacillales</taxon>
        <taxon>Bacillaceae</taxon>
        <taxon>Neobacillus</taxon>
    </lineage>
</organism>
<evidence type="ECO:0000256" key="2">
    <source>
        <dbReference type="ARBA" id="ARBA00023125"/>
    </source>
</evidence>
<sequence length="153" mass="17909">MDVQTIQKLIDRYISLSFQVHKKAENLIKSQLGNELTNDQHYVLRYIYQAGECTSTELAEVFEVNKSAITAIINRMTDRGLIKRTRDENDRRVVYLTLTEEGKGLYQKAQENIHQLVESIITQFDEAEITQFIHTYEKLAQVLENKKNEELEE</sequence>
<gene>
    <name evidence="5" type="ORF">G4Z05_04465</name>
</gene>
<dbReference type="Proteomes" id="UP000481621">
    <property type="component" value="Unassembled WGS sequence"/>
</dbReference>
<proteinExistence type="predicted"/>
<dbReference type="EMBL" id="JAAIUV010000004">
    <property type="protein sequence ID" value="NEX78143.1"/>
    <property type="molecule type" value="Genomic_DNA"/>
</dbReference>
<dbReference type="InterPro" id="IPR000835">
    <property type="entry name" value="HTH_MarR-typ"/>
</dbReference>
<accession>A0A6B3TML8</accession>
<evidence type="ECO:0000313" key="6">
    <source>
        <dbReference type="Proteomes" id="UP000481621"/>
    </source>
</evidence>
<dbReference type="SMART" id="SM00347">
    <property type="entry name" value="HTH_MARR"/>
    <property type="match status" value="1"/>
</dbReference>
<dbReference type="InterPro" id="IPR036388">
    <property type="entry name" value="WH-like_DNA-bd_sf"/>
</dbReference>
<dbReference type="PRINTS" id="PR00598">
    <property type="entry name" value="HTHMARR"/>
</dbReference>
<comment type="caution">
    <text evidence="5">The sequence shown here is derived from an EMBL/GenBank/DDBJ whole genome shotgun (WGS) entry which is preliminary data.</text>
</comment>
<keyword evidence="6" id="KW-1185">Reference proteome</keyword>
<dbReference type="PANTHER" id="PTHR42756:SF1">
    <property type="entry name" value="TRANSCRIPTIONAL REPRESSOR OF EMRAB OPERON"/>
    <property type="match status" value="1"/>
</dbReference>
<keyword evidence="3" id="KW-0804">Transcription</keyword>